<evidence type="ECO:0000313" key="3">
    <source>
        <dbReference type="Proteomes" id="UP000054815"/>
    </source>
</evidence>
<dbReference type="EMBL" id="JYDU01000113">
    <property type="protein sequence ID" value="KRX92381.1"/>
    <property type="molecule type" value="Genomic_DNA"/>
</dbReference>
<organism evidence="2 3">
    <name type="scientific">Trichinella pseudospiralis</name>
    <name type="common">Parasitic roundworm</name>
    <dbReference type="NCBI Taxonomy" id="6337"/>
    <lineage>
        <taxon>Eukaryota</taxon>
        <taxon>Metazoa</taxon>
        <taxon>Ecdysozoa</taxon>
        <taxon>Nematoda</taxon>
        <taxon>Enoplea</taxon>
        <taxon>Dorylaimia</taxon>
        <taxon>Trichinellida</taxon>
        <taxon>Trichinellidae</taxon>
        <taxon>Trichinella</taxon>
    </lineage>
</organism>
<proteinExistence type="predicted"/>
<gene>
    <name evidence="1" type="ORF">T4E_3558</name>
    <name evidence="2" type="ORF">T4E_5339</name>
</gene>
<comment type="caution">
    <text evidence="2">The sequence shown here is derived from an EMBL/GenBank/DDBJ whole genome shotgun (WGS) entry which is preliminary data.</text>
</comment>
<dbReference type="AlphaFoldDB" id="A0A0V0XWN0"/>
<evidence type="ECO:0000313" key="1">
    <source>
        <dbReference type="EMBL" id="KRX86116.1"/>
    </source>
</evidence>
<reference evidence="2 3" key="1">
    <citation type="submission" date="2015-01" db="EMBL/GenBank/DDBJ databases">
        <title>Evolution of Trichinella species and genotypes.</title>
        <authorList>
            <person name="Korhonen P.K."/>
            <person name="Edoardo P."/>
            <person name="Giuseppe L.R."/>
            <person name="Gasser R.B."/>
        </authorList>
    </citation>
    <scope>NUCLEOTIDE SEQUENCE [LARGE SCALE GENOMIC DNA]</scope>
    <source>
        <strain evidence="2">ISS141</strain>
    </source>
</reference>
<evidence type="ECO:0000313" key="2">
    <source>
        <dbReference type="EMBL" id="KRX92381.1"/>
    </source>
</evidence>
<protein>
    <submittedName>
        <fullName evidence="2">Uncharacterized protein</fullName>
    </submittedName>
</protein>
<dbReference type="EMBL" id="JYDU01000467">
    <property type="protein sequence ID" value="KRX86116.1"/>
    <property type="molecule type" value="Genomic_DNA"/>
</dbReference>
<dbReference type="Proteomes" id="UP000054815">
    <property type="component" value="Unassembled WGS sequence"/>
</dbReference>
<name>A0A0V0XWN0_TRIPS</name>
<accession>A0A0V0XWN0</accession>
<sequence>MLTAYRKSSHMQQTTREAEPSLKLRIGRIHFFLRLLAVVRQARNFAKYIIAYAVPFSAHKPVFRGQLFQFLPFTGTTYTTNNARNISTSPVKMPQTEFLHNNQVLYLHNANTTASYHAICRVDSELQKIQSKNSVAHDMARTIDTFSTCSTRYFTDLLNSTALISVFN</sequence>